<feature type="domain" description="FAD/NAD(P)-binding" evidence="15">
    <location>
        <begin position="47"/>
        <end position="373"/>
    </location>
</feature>
<dbReference type="InterPro" id="IPR036188">
    <property type="entry name" value="FAD/NAD-bd_sf"/>
</dbReference>
<dbReference type="GO" id="GO:0004148">
    <property type="term" value="F:dihydrolipoyl dehydrogenase (NADH) activity"/>
    <property type="evidence" value="ECO:0007669"/>
    <property type="project" value="UniProtKB-EC"/>
</dbReference>
<dbReference type="InterPro" id="IPR012999">
    <property type="entry name" value="Pyr_OxRdtase_I_AS"/>
</dbReference>
<evidence type="ECO:0000256" key="2">
    <source>
        <dbReference type="ARBA" id="ARBA00012608"/>
    </source>
</evidence>
<dbReference type="RefSeq" id="XP_062885580.1">
    <property type="nucleotide sequence ID" value="XM_063029715.1"/>
</dbReference>
<dbReference type="PROSITE" id="PS00076">
    <property type="entry name" value="PYRIDINE_REDOX_1"/>
    <property type="match status" value="1"/>
</dbReference>
<dbReference type="GO" id="GO:0045252">
    <property type="term" value="C:oxoglutarate dehydrogenase complex"/>
    <property type="evidence" value="ECO:0007669"/>
    <property type="project" value="TreeGrafter"/>
</dbReference>
<protein>
    <recommendedName>
        <fullName evidence="2 12">Dihydrolipoyl dehydrogenase</fullName>
        <ecNumber evidence="2 12">1.8.1.4</ecNumber>
    </recommendedName>
</protein>
<dbReference type="InterPro" id="IPR050151">
    <property type="entry name" value="Class-I_Pyr_Nuc-Dis_Oxidored"/>
</dbReference>
<feature type="active site" description="Proton acceptor" evidence="9">
    <location>
        <position position="490"/>
    </location>
</feature>
<keyword evidence="17" id="KW-1185">Reference proteome</keyword>
<dbReference type="OrthoDB" id="361797at2759"/>
<reference evidence="16 17" key="2">
    <citation type="journal article" date="2018" name="Proc. Natl. Acad. Sci.">
        <title>RNAi is a critical determinant of centromere evolution in closely related fungi.</title>
        <authorList>
            <person name="Yadav V."/>
            <person name="Sun S."/>
            <person name="Billmyre R.B."/>
            <person name="Thimmappa B.C."/>
            <person name="Shea T."/>
            <person name="Lintner R."/>
            <person name="Bakkeren G."/>
            <person name="Cuomo C.A."/>
            <person name="Heitman J."/>
            <person name="Sanyal K."/>
        </authorList>
    </citation>
    <scope>NUCLEOTIDE SEQUENCE [LARGE SCALE GENOMIC DNA]</scope>
    <source>
        <strain evidence="16 17">R265</strain>
    </source>
</reference>
<comment type="cofactor">
    <cofactor evidence="10 12">
        <name>FAD</name>
        <dbReference type="ChEBI" id="CHEBI:57692"/>
    </cofactor>
    <text evidence="10 12">Binds 1 FAD per subunit.</text>
</comment>
<evidence type="ECO:0000256" key="10">
    <source>
        <dbReference type="PIRSR" id="PIRSR000350-3"/>
    </source>
</evidence>
<evidence type="ECO:0000256" key="8">
    <source>
        <dbReference type="ARBA" id="ARBA00023284"/>
    </source>
</evidence>
<keyword evidence="6 10" id="KW-0520">NAD</keyword>
<dbReference type="EC" id="1.8.1.4" evidence="2 12"/>
<dbReference type="Proteomes" id="UP000029445">
    <property type="component" value="Chromosome 9"/>
</dbReference>
<evidence type="ECO:0000256" key="3">
    <source>
        <dbReference type="ARBA" id="ARBA00022630"/>
    </source>
</evidence>
<feature type="domain" description="Pyridine nucleotide-disulphide oxidoreductase dimerisation" evidence="14">
    <location>
        <begin position="392"/>
        <end position="501"/>
    </location>
</feature>
<name>A0A095ET19_CRYD2</name>
<evidence type="ECO:0000256" key="9">
    <source>
        <dbReference type="PIRSR" id="PIRSR000350-2"/>
    </source>
</evidence>
<feature type="binding site" evidence="10">
    <location>
        <position position="248"/>
    </location>
    <ligand>
        <name>NAD(+)</name>
        <dbReference type="ChEBI" id="CHEBI:57540"/>
    </ligand>
</feature>
<dbReference type="Pfam" id="PF07992">
    <property type="entry name" value="Pyr_redox_2"/>
    <property type="match status" value="1"/>
</dbReference>
<dbReference type="Gene3D" id="3.30.390.30">
    <property type="match status" value="1"/>
</dbReference>
<dbReference type="FunFam" id="3.30.390.30:FF:000001">
    <property type="entry name" value="Dihydrolipoyl dehydrogenase"/>
    <property type="match status" value="1"/>
</dbReference>
<dbReference type="PRINTS" id="PR00411">
    <property type="entry name" value="PNDRDTASEI"/>
</dbReference>
<dbReference type="GO" id="GO:0045333">
    <property type="term" value="P:cellular respiration"/>
    <property type="evidence" value="ECO:0007669"/>
    <property type="project" value="UniProtKB-ARBA"/>
</dbReference>
<evidence type="ECO:0000256" key="6">
    <source>
        <dbReference type="ARBA" id="ARBA00023027"/>
    </source>
</evidence>
<evidence type="ECO:0000256" key="1">
    <source>
        <dbReference type="ARBA" id="ARBA00007532"/>
    </source>
</evidence>
<feature type="binding site" evidence="10">
    <location>
        <position position="358"/>
    </location>
    <ligand>
        <name>FAD</name>
        <dbReference type="ChEBI" id="CHEBI:57692"/>
    </ligand>
</feature>
<dbReference type="OMA" id="CAQLGMK"/>
<dbReference type="InterPro" id="IPR004099">
    <property type="entry name" value="Pyr_nucl-diS_OxRdtase_dimer"/>
</dbReference>
<dbReference type="SUPFAM" id="SSF55424">
    <property type="entry name" value="FAD/NAD-linked reductases, dimerisation (C-terminal) domain"/>
    <property type="match status" value="1"/>
</dbReference>
<dbReference type="PIRSF" id="PIRSF000350">
    <property type="entry name" value="Mercury_reductase_MerA"/>
    <property type="match status" value="1"/>
</dbReference>
<evidence type="ECO:0000259" key="15">
    <source>
        <dbReference type="Pfam" id="PF07992"/>
    </source>
</evidence>
<evidence type="ECO:0000256" key="7">
    <source>
        <dbReference type="ARBA" id="ARBA00023157"/>
    </source>
</evidence>
<dbReference type="KEGG" id="cdeu:CNBG_5871"/>
<dbReference type="HOGENOM" id="CLU_016755_0_1_1"/>
<dbReference type="STRING" id="294750.A0A095ET19"/>
<dbReference type="FunFam" id="3.50.50.60:FF:000025">
    <property type="entry name" value="Dihydrolipoyl dehydrogenase"/>
    <property type="match status" value="1"/>
</dbReference>
<dbReference type="GO" id="GO:0045254">
    <property type="term" value="C:pyruvate dehydrogenase complex"/>
    <property type="evidence" value="ECO:0007669"/>
    <property type="project" value="UniProtKB-ARBA"/>
</dbReference>
<evidence type="ECO:0000256" key="11">
    <source>
        <dbReference type="PIRSR" id="PIRSR000350-4"/>
    </source>
</evidence>
<feature type="disulfide bond" description="Redox-active" evidence="11">
    <location>
        <begin position="85"/>
        <end position="90"/>
    </location>
</feature>
<feature type="binding site" evidence="10">
    <location>
        <position position="94"/>
    </location>
    <ligand>
        <name>FAD</name>
        <dbReference type="ChEBI" id="CHEBI:57692"/>
    </ligand>
</feature>
<dbReference type="PANTHER" id="PTHR22912">
    <property type="entry name" value="DISULFIDE OXIDOREDUCTASE"/>
    <property type="match status" value="1"/>
</dbReference>
<keyword evidence="4 10" id="KW-0274">FAD</keyword>
<accession>A0A095ET19</accession>
<dbReference type="AlphaFoldDB" id="A0A095ET19"/>
<keyword evidence="8 12" id="KW-0676">Redox-active center</keyword>
<comment type="catalytic activity">
    <reaction evidence="12">
        <text>N(6)-[(R)-dihydrolipoyl]-L-lysyl-[protein] + NAD(+) = N(6)-[(R)-lipoyl]-L-lysyl-[protein] + NADH + H(+)</text>
        <dbReference type="Rhea" id="RHEA:15045"/>
        <dbReference type="Rhea" id="RHEA-COMP:10474"/>
        <dbReference type="Rhea" id="RHEA-COMP:10475"/>
        <dbReference type="ChEBI" id="CHEBI:15378"/>
        <dbReference type="ChEBI" id="CHEBI:57540"/>
        <dbReference type="ChEBI" id="CHEBI:57945"/>
        <dbReference type="ChEBI" id="CHEBI:83099"/>
        <dbReference type="ChEBI" id="CHEBI:83100"/>
        <dbReference type="EC" id="1.8.1.4"/>
    </reaction>
</comment>
<feature type="region of interest" description="Disordered" evidence="13">
    <location>
        <begin position="1"/>
        <end position="25"/>
    </location>
</feature>
<dbReference type="Gene3D" id="3.50.50.60">
    <property type="entry name" value="FAD/NAD(P)-binding domain"/>
    <property type="match status" value="2"/>
</dbReference>
<gene>
    <name evidence="16" type="ORF">CNBG_5871</name>
</gene>
<dbReference type="EMBL" id="CP025767">
    <property type="protein sequence ID" value="KGB79933.1"/>
    <property type="molecule type" value="Genomic_DNA"/>
</dbReference>
<dbReference type="GO" id="GO:0050660">
    <property type="term" value="F:flavin adenine dinucleotide binding"/>
    <property type="evidence" value="ECO:0007669"/>
    <property type="project" value="InterPro"/>
</dbReference>
<evidence type="ECO:0000256" key="12">
    <source>
        <dbReference type="RuleBase" id="RU003692"/>
    </source>
</evidence>
<evidence type="ECO:0000313" key="16">
    <source>
        <dbReference type="EMBL" id="KGB79933.1"/>
    </source>
</evidence>
<dbReference type="PANTHER" id="PTHR22912:SF151">
    <property type="entry name" value="DIHYDROLIPOYL DEHYDROGENASE, MITOCHONDRIAL"/>
    <property type="match status" value="1"/>
</dbReference>
<dbReference type="VEuPathDB" id="FungiDB:CNBG_5871"/>
<keyword evidence="5 12" id="KW-0560">Oxidoreductase</keyword>
<keyword evidence="7" id="KW-1015">Disulfide bond</keyword>
<keyword evidence="3 12" id="KW-0285">Flavoprotein</keyword>
<comment type="miscellaneous">
    <text evidence="12">The active site is a redox-active disulfide bond.</text>
</comment>
<dbReference type="InterPro" id="IPR023753">
    <property type="entry name" value="FAD/NAD-binding_dom"/>
</dbReference>
<sequence>MFARQPLSQHLLRPLSRPSSSFSRPSTLPKLAFLQSARGFASASEPYDVVIIGGGPGGYVAAIKAAQLGFKTACIEKRGALGGTCLNVGCIPSKAMLNNSHIFHQTQHDLKNRGIDVSGVQLNLPKMLAAKEASVKALTGGIETYLFKKNGIDYIKGEASFETANKLSVKLLEGGETQVEAKNVIIATGSEVTPFPGLEIDEERIVSSTGALELKEVPKKMVVIGGGVIGLELGSVWSRLGAEVTVVEYLGAIGAGMDGEVGKQFQRILTKQGFKFKLNTKVVSGHREGDIVKLKVDSAKGGKEETIEADVVLVAIGRRPVTKGLNLEAIGVETDKKGRVVIDNEFNTSAKGVKCIGDVTFGPMLAHKAEEEGIAAVEILKTGHGHVNYDAIPSVVYTHPEVAWVGKNEEELKAAGIQYKIGKFPFAANSRAKTNQDSEGFVKFIVEKETDQVLGCHIIGPNAGEMIASATLALEYKASAEDIARTCHAHPTLSEAFKEAALASYGKTINF</sequence>
<reference evidence="16 17" key="1">
    <citation type="journal article" date="2011" name="MBio">
        <title>Genome variation in Cryptococcus gattii, an emerging pathogen of immunocompetent hosts.</title>
        <authorList>
            <person name="D'Souza C.A."/>
            <person name="Kronstad J.W."/>
            <person name="Taylor G."/>
            <person name="Warren R."/>
            <person name="Yuen M."/>
            <person name="Hu G."/>
            <person name="Jung W.H."/>
            <person name="Sham A."/>
            <person name="Kidd S.E."/>
            <person name="Tangen K."/>
            <person name="Lee N."/>
            <person name="Zeilmaker T."/>
            <person name="Sawkins J."/>
            <person name="McVicker G."/>
            <person name="Shah S."/>
            <person name="Gnerre S."/>
            <person name="Griggs A."/>
            <person name="Zeng Q."/>
            <person name="Bartlett K."/>
            <person name="Li W."/>
            <person name="Wang X."/>
            <person name="Heitman J."/>
            <person name="Stajich J.E."/>
            <person name="Fraser J.A."/>
            <person name="Meyer W."/>
            <person name="Carter D."/>
            <person name="Schein J."/>
            <person name="Krzywinski M."/>
            <person name="Kwon-Chung K.J."/>
            <person name="Varma A."/>
            <person name="Wang J."/>
            <person name="Brunham R."/>
            <person name="Fyfe M."/>
            <person name="Ouellette B.F."/>
            <person name="Siddiqui A."/>
            <person name="Marra M."/>
            <person name="Jones S."/>
            <person name="Holt R."/>
            <person name="Birren B.W."/>
            <person name="Galagan J.E."/>
            <person name="Cuomo C.A."/>
        </authorList>
    </citation>
    <scope>NUCLEOTIDE SEQUENCE [LARGE SCALE GENOMIC DNA]</scope>
    <source>
        <strain evidence="16 17">R265</strain>
    </source>
</reference>
<organism evidence="16 17">
    <name type="scientific">Cryptococcus deuterogattii (strain R265)</name>
    <name type="common">Cryptococcus gattii VGII (strain R265)</name>
    <dbReference type="NCBI Taxonomy" id="294750"/>
    <lineage>
        <taxon>Eukaryota</taxon>
        <taxon>Fungi</taxon>
        <taxon>Dikarya</taxon>
        <taxon>Basidiomycota</taxon>
        <taxon>Agaricomycotina</taxon>
        <taxon>Tremellomycetes</taxon>
        <taxon>Tremellales</taxon>
        <taxon>Cryptococcaceae</taxon>
        <taxon>Cryptococcus</taxon>
        <taxon>Cryptococcus gattii species complex</taxon>
    </lineage>
</organism>
<evidence type="ECO:0000256" key="13">
    <source>
        <dbReference type="SAM" id="MobiDB-lite"/>
    </source>
</evidence>
<proteinExistence type="inferred from homology"/>
<dbReference type="InterPro" id="IPR006258">
    <property type="entry name" value="Lipoamide_DH"/>
</dbReference>
<dbReference type="GO" id="GO:0005739">
    <property type="term" value="C:mitochondrion"/>
    <property type="evidence" value="ECO:0007669"/>
    <property type="project" value="TreeGrafter"/>
</dbReference>
<feature type="binding site" evidence="10">
    <location>
        <begin position="225"/>
        <end position="232"/>
    </location>
    <ligand>
        <name>NAD(+)</name>
        <dbReference type="ChEBI" id="CHEBI:57540"/>
    </ligand>
</feature>
<evidence type="ECO:0000259" key="14">
    <source>
        <dbReference type="Pfam" id="PF02852"/>
    </source>
</evidence>
<evidence type="ECO:0000313" key="17">
    <source>
        <dbReference type="Proteomes" id="UP000029445"/>
    </source>
</evidence>
<keyword evidence="10" id="KW-0547">Nucleotide-binding</keyword>
<dbReference type="Pfam" id="PF02852">
    <property type="entry name" value="Pyr_redox_dim"/>
    <property type="match status" value="1"/>
</dbReference>
<feature type="binding site" evidence="10">
    <location>
        <begin position="188"/>
        <end position="190"/>
    </location>
    <ligand>
        <name>FAD</name>
        <dbReference type="ChEBI" id="CHEBI:57692"/>
    </ligand>
</feature>
<evidence type="ECO:0000256" key="4">
    <source>
        <dbReference type="ARBA" id="ARBA00022827"/>
    </source>
</evidence>
<feature type="binding site" evidence="10">
    <location>
        <position position="317"/>
    </location>
    <ligand>
        <name>NAD(+)</name>
        <dbReference type="ChEBI" id="CHEBI:57540"/>
    </ligand>
</feature>
<dbReference type="SUPFAM" id="SSF51905">
    <property type="entry name" value="FAD/NAD(P)-binding domain"/>
    <property type="match status" value="1"/>
</dbReference>
<dbReference type="NCBIfam" id="TIGR01350">
    <property type="entry name" value="lipoamide_DH"/>
    <property type="match status" value="1"/>
</dbReference>
<feature type="binding site" evidence="10">
    <location>
        <begin position="364"/>
        <end position="367"/>
    </location>
    <ligand>
        <name>FAD</name>
        <dbReference type="ChEBI" id="CHEBI:57692"/>
    </ligand>
</feature>
<comment type="similarity">
    <text evidence="1 12">Belongs to the class-I pyridine nucleotide-disulfide oxidoreductase family.</text>
</comment>
<dbReference type="InterPro" id="IPR001100">
    <property type="entry name" value="Pyr_nuc-diS_OxRdtase"/>
</dbReference>
<evidence type="ECO:0000256" key="5">
    <source>
        <dbReference type="ARBA" id="ARBA00023002"/>
    </source>
</evidence>
<dbReference type="GO" id="GO:0006103">
    <property type="term" value="P:2-oxoglutarate metabolic process"/>
    <property type="evidence" value="ECO:0007669"/>
    <property type="project" value="TreeGrafter"/>
</dbReference>
<dbReference type="InterPro" id="IPR016156">
    <property type="entry name" value="FAD/NAD-linked_Rdtase_dimer_sf"/>
</dbReference>
<dbReference type="GeneID" id="88181991"/>
<dbReference type="PRINTS" id="PR00368">
    <property type="entry name" value="FADPNR"/>
</dbReference>